<evidence type="ECO:0000313" key="3">
    <source>
        <dbReference type="Proteomes" id="UP001569151"/>
    </source>
</evidence>
<evidence type="ECO:0000259" key="1">
    <source>
        <dbReference type="Pfam" id="PF06054"/>
    </source>
</evidence>
<name>A0ABV4MQK7_9VIBR</name>
<reference evidence="2 3" key="1">
    <citation type="submission" date="2024-06" db="EMBL/GenBank/DDBJ databases">
        <authorList>
            <person name="Steensen K."/>
            <person name="Seneca J."/>
            <person name="Bartlau N."/>
            <person name="Yu A.X."/>
            <person name="Polz M.F."/>
        </authorList>
    </citation>
    <scope>NUCLEOTIDE SEQUENCE [LARGE SCALE GENOMIC DNA]</scope>
    <source>
        <strain evidence="2 3">1F146</strain>
    </source>
</reference>
<organism evidence="2 3">
    <name type="scientific">Vibrio bivalvicida</name>
    <dbReference type="NCBI Taxonomy" id="1276888"/>
    <lineage>
        <taxon>Bacteria</taxon>
        <taxon>Pseudomonadati</taxon>
        <taxon>Pseudomonadota</taxon>
        <taxon>Gammaproteobacteria</taxon>
        <taxon>Vibrionales</taxon>
        <taxon>Vibrionaceae</taxon>
        <taxon>Vibrio</taxon>
        <taxon>Vibrio oreintalis group</taxon>
    </lineage>
</organism>
<comment type="caution">
    <text evidence="2">The sequence shown here is derived from an EMBL/GenBank/DDBJ whole genome shotgun (WGS) entry which is preliminary data.</text>
</comment>
<protein>
    <submittedName>
        <fullName evidence="2">Competence protein CoiA</fullName>
    </submittedName>
</protein>
<dbReference type="InterPro" id="IPR010330">
    <property type="entry name" value="CoiA_nuc"/>
</dbReference>
<dbReference type="Proteomes" id="UP001569151">
    <property type="component" value="Unassembled WGS sequence"/>
</dbReference>
<accession>A0ABV4MQK7</accession>
<evidence type="ECO:0000313" key="2">
    <source>
        <dbReference type="EMBL" id="MEZ8211790.1"/>
    </source>
</evidence>
<feature type="domain" description="Competence protein CoiA nuclease-like" evidence="1">
    <location>
        <begin position="71"/>
        <end position="167"/>
    </location>
</feature>
<dbReference type="Pfam" id="PF06054">
    <property type="entry name" value="CoiA_nuc"/>
    <property type="match status" value="1"/>
</dbReference>
<proteinExistence type="predicted"/>
<dbReference type="EMBL" id="JBGOOS010000079">
    <property type="protein sequence ID" value="MEZ8211790.1"/>
    <property type="molecule type" value="Genomic_DNA"/>
</dbReference>
<dbReference type="RefSeq" id="WP_038159470.1">
    <property type="nucleotide sequence ID" value="NZ_JBGOOF010000074.1"/>
</dbReference>
<keyword evidence="3" id="KW-1185">Reference proteome</keyword>
<sequence>MPFIGHDTENNRRVNILDYDSPRESFKRGQIICRYCKEEMVIRGNSHSSVPKIHFMHLSNECKSEYKHHPESPEHLYFKELLAKDLAEDLKEYQSAKVEIECPVDSIKRIIDVAFIFPNGWVVAHEVQLSAITPEELEERTNDYRRAGIDVSWWLGKKADTSKNRQWCYENLGECHSIDYEKLVQHTSER</sequence>
<gene>
    <name evidence="2" type="ORF">ACED39_23855</name>
</gene>